<gene>
    <name evidence="3" type="ORF">N7509_011493</name>
</gene>
<dbReference type="GO" id="GO:0017000">
    <property type="term" value="P:antibiotic biosynthetic process"/>
    <property type="evidence" value="ECO:0007669"/>
    <property type="project" value="UniProtKB-ARBA"/>
</dbReference>
<dbReference type="InterPro" id="IPR013094">
    <property type="entry name" value="AB_hydrolase_3"/>
</dbReference>
<dbReference type="AlphaFoldDB" id="A0A9W9SIJ9"/>
<evidence type="ECO:0000256" key="1">
    <source>
        <dbReference type="ARBA" id="ARBA00022801"/>
    </source>
</evidence>
<dbReference type="PANTHER" id="PTHR48081:SF8">
    <property type="entry name" value="ALPHA_BETA HYDROLASE FOLD-3 DOMAIN-CONTAINING PROTEIN-RELATED"/>
    <property type="match status" value="1"/>
</dbReference>
<sequence>MWVHNHASELHVNRDRIAVMGESAGGGLAAGLTLLARDRDLMPKLAKQILIYPMLDDRICTDYTGGLCFFDLDDAITAWAAYLGKEMGTDRVSPYAAPARARTVSGLPRLYLECPQLDILLLENLRYLQMFVDAKVPTEFHLLEGLPHGFISLAPTAMVSETAIRTRIRAMTTF</sequence>
<reference evidence="3" key="2">
    <citation type="journal article" date="2023" name="IMA Fungus">
        <title>Comparative genomic study of the Penicillium genus elucidates a diverse pangenome and 15 lateral gene transfer events.</title>
        <authorList>
            <person name="Petersen C."/>
            <person name="Sorensen T."/>
            <person name="Nielsen M.R."/>
            <person name="Sondergaard T.E."/>
            <person name="Sorensen J.L."/>
            <person name="Fitzpatrick D.A."/>
            <person name="Frisvad J.C."/>
            <person name="Nielsen K.L."/>
        </authorList>
    </citation>
    <scope>NUCLEOTIDE SEQUENCE</scope>
    <source>
        <strain evidence="3">IBT 29677</strain>
    </source>
</reference>
<evidence type="ECO:0000313" key="4">
    <source>
        <dbReference type="Proteomes" id="UP001147747"/>
    </source>
</evidence>
<dbReference type="RefSeq" id="XP_056482160.1">
    <property type="nucleotide sequence ID" value="XM_056636130.1"/>
</dbReference>
<dbReference type="InterPro" id="IPR050300">
    <property type="entry name" value="GDXG_lipolytic_enzyme"/>
</dbReference>
<evidence type="ECO:0000259" key="2">
    <source>
        <dbReference type="Pfam" id="PF07859"/>
    </source>
</evidence>
<evidence type="ECO:0000313" key="3">
    <source>
        <dbReference type="EMBL" id="KAJ5378374.1"/>
    </source>
</evidence>
<reference evidence="3" key="1">
    <citation type="submission" date="2022-12" db="EMBL/GenBank/DDBJ databases">
        <authorList>
            <person name="Petersen C."/>
        </authorList>
    </citation>
    <scope>NUCLEOTIDE SEQUENCE</scope>
    <source>
        <strain evidence="3">IBT 29677</strain>
    </source>
</reference>
<dbReference type="Pfam" id="PF07859">
    <property type="entry name" value="Abhydrolase_3"/>
    <property type="match status" value="1"/>
</dbReference>
<name>A0A9W9SIJ9_9EURO</name>
<dbReference type="Proteomes" id="UP001147747">
    <property type="component" value="Unassembled WGS sequence"/>
</dbReference>
<keyword evidence="1" id="KW-0378">Hydrolase</keyword>
<dbReference type="EMBL" id="JAPZBU010000011">
    <property type="protein sequence ID" value="KAJ5378374.1"/>
    <property type="molecule type" value="Genomic_DNA"/>
</dbReference>
<comment type="caution">
    <text evidence="3">The sequence shown here is derived from an EMBL/GenBank/DDBJ whole genome shotgun (WGS) entry which is preliminary data.</text>
</comment>
<accession>A0A9W9SIJ9</accession>
<proteinExistence type="predicted"/>
<feature type="domain" description="Alpha/beta hydrolase fold-3" evidence="2">
    <location>
        <begin position="2"/>
        <end position="151"/>
    </location>
</feature>
<keyword evidence="4" id="KW-1185">Reference proteome</keyword>
<protein>
    <submittedName>
        <fullName evidence="3">Carboxylesterase NlhH</fullName>
    </submittedName>
</protein>
<dbReference type="GeneID" id="81375110"/>
<dbReference type="OrthoDB" id="408631at2759"/>
<dbReference type="PANTHER" id="PTHR48081">
    <property type="entry name" value="AB HYDROLASE SUPERFAMILY PROTEIN C4A8.06C"/>
    <property type="match status" value="1"/>
</dbReference>
<dbReference type="GO" id="GO:0016787">
    <property type="term" value="F:hydrolase activity"/>
    <property type="evidence" value="ECO:0007669"/>
    <property type="project" value="UniProtKB-KW"/>
</dbReference>
<dbReference type="InterPro" id="IPR029058">
    <property type="entry name" value="AB_hydrolase_fold"/>
</dbReference>
<dbReference type="GO" id="GO:0072330">
    <property type="term" value="P:monocarboxylic acid biosynthetic process"/>
    <property type="evidence" value="ECO:0007669"/>
    <property type="project" value="UniProtKB-ARBA"/>
</dbReference>
<dbReference type="Gene3D" id="3.40.50.1820">
    <property type="entry name" value="alpha/beta hydrolase"/>
    <property type="match status" value="1"/>
</dbReference>
<organism evidence="3 4">
    <name type="scientific">Penicillium cosmopolitanum</name>
    <dbReference type="NCBI Taxonomy" id="1131564"/>
    <lineage>
        <taxon>Eukaryota</taxon>
        <taxon>Fungi</taxon>
        <taxon>Dikarya</taxon>
        <taxon>Ascomycota</taxon>
        <taxon>Pezizomycotina</taxon>
        <taxon>Eurotiomycetes</taxon>
        <taxon>Eurotiomycetidae</taxon>
        <taxon>Eurotiales</taxon>
        <taxon>Aspergillaceae</taxon>
        <taxon>Penicillium</taxon>
    </lineage>
</organism>
<dbReference type="SUPFAM" id="SSF53474">
    <property type="entry name" value="alpha/beta-Hydrolases"/>
    <property type="match status" value="1"/>
</dbReference>